<keyword evidence="1" id="KW-0812">Transmembrane</keyword>
<name>A0A7M1XLI5_9SPIR</name>
<dbReference type="EMBL" id="CP031517">
    <property type="protein sequence ID" value="QOS39671.1"/>
    <property type="molecule type" value="Genomic_DNA"/>
</dbReference>
<dbReference type="InterPro" id="IPR036465">
    <property type="entry name" value="vWFA_dom_sf"/>
</dbReference>
<feature type="transmembrane region" description="Helical" evidence="1">
    <location>
        <begin position="670"/>
        <end position="688"/>
    </location>
</feature>
<accession>A0A7M1XLI5</accession>
<dbReference type="PANTHER" id="PTHR37464">
    <property type="entry name" value="BLL2463 PROTEIN"/>
    <property type="match status" value="1"/>
</dbReference>
<gene>
    <name evidence="3" type="ORF">DYE49_04015</name>
</gene>
<dbReference type="PANTHER" id="PTHR37464:SF1">
    <property type="entry name" value="BLL2463 PROTEIN"/>
    <property type="match status" value="1"/>
</dbReference>
<feature type="domain" description="Aerotolerance regulator N-terminal" evidence="2">
    <location>
        <begin position="1"/>
        <end position="78"/>
    </location>
</feature>
<dbReference type="Pfam" id="PF07584">
    <property type="entry name" value="BatA"/>
    <property type="match status" value="1"/>
</dbReference>
<keyword evidence="1" id="KW-1133">Transmembrane helix</keyword>
<reference evidence="3 4" key="1">
    <citation type="submission" date="2018-08" db="EMBL/GenBank/DDBJ databases">
        <title>The first complete genome of Treponema rectale (CHPAT), a commensal spirochete of the bovine rectum.</title>
        <authorList>
            <person name="Staton G.J."/>
            <person name="Clegg S.R."/>
            <person name="Carter S.D."/>
            <person name="Radford A.D."/>
            <person name="Darby A."/>
            <person name="Hall N."/>
            <person name="Birtles R.J."/>
            <person name="Evans N.J."/>
        </authorList>
    </citation>
    <scope>NUCLEOTIDE SEQUENCE [LARGE SCALE GENOMIC DNA]</scope>
    <source>
        <strain evidence="3 4">CHPA</strain>
    </source>
</reference>
<dbReference type="SUPFAM" id="SSF53300">
    <property type="entry name" value="vWA-like"/>
    <property type="match status" value="1"/>
</dbReference>
<evidence type="ECO:0000313" key="4">
    <source>
        <dbReference type="Proteomes" id="UP000593591"/>
    </source>
</evidence>
<dbReference type="InterPro" id="IPR024163">
    <property type="entry name" value="Aerotolerance_reg_N"/>
</dbReference>
<feature type="transmembrane region" description="Helical" evidence="1">
    <location>
        <begin position="58"/>
        <end position="76"/>
    </location>
</feature>
<protein>
    <submittedName>
        <fullName evidence="3">VWA domain-containing protein</fullName>
    </submittedName>
</protein>
<dbReference type="AlphaFoldDB" id="A0A7M1XLI5"/>
<dbReference type="Gene3D" id="3.40.50.410">
    <property type="entry name" value="von Willebrand factor, type A domain"/>
    <property type="match status" value="1"/>
</dbReference>
<dbReference type="InterPro" id="IPR011933">
    <property type="entry name" value="Double_TM_dom"/>
</dbReference>
<dbReference type="KEGG" id="trc:DYE49_04015"/>
<evidence type="ECO:0000313" key="3">
    <source>
        <dbReference type="EMBL" id="QOS39671.1"/>
    </source>
</evidence>
<organism evidence="3 4">
    <name type="scientific">Treponema rectale</name>
    <dbReference type="NCBI Taxonomy" id="744512"/>
    <lineage>
        <taxon>Bacteria</taxon>
        <taxon>Pseudomonadati</taxon>
        <taxon>Spirochaetota</taxon>
        <taxon>Spirochaetia</taxon>
        <taxon>Spirochaetales</taxon>
        <taxon>Treponemataceae</taxon>
        <taxon>Treponema</taxon>
    </lineage>
</organism>
<sequence>MSFQYPFALFALLAIPVLIVIYILRNRYKEETAPSTYLWELSEKFLKKRNPLRRIEHLLSLIVQILAIAGMSFALAHPQFTLKESADNIVFVLDNTASMQMTHEGKTRFELAKEEITKTVNEAVNGCKFTLIAASNDNDEGYALVCSDVSDKAKFGLFLDNVQLTNYTGDLSYAIAQTQGMFLNGNANVCYVATDKVLPNVNFEAENLNLIDVSYSKTKDITASGSKYPSGSQVYTIGNKKYATYTEDYNYALTSLDFTIANSGMMLINTGIVNYNDPTRDLKIRINYYVDDKYYGFYNVTYNKTEPTEGEEWILGDSHVFTIPLEAKDDDNFQLAKSVKAVIVNEDSFVSDNTFVGYNYDFASSTNVLVISETPLYLNAMFKSIDDVNLTVVSLATYTSRAATYTGYDLYVIDGINLTEDIYPKDGAVWLIDQDDPVTGSGFTCVSTEVFDESQATAGNYGFRPVYANNTDDLLYNELTKNIPQNQLVLYSYQKYNLTSDFTTLVSYTNENGSTYPIIFAGKNNYDQRQVVFGFRLSNSNLPLRYDFMAWTKNIISYSDPVLISQFNYEVKDTALINYTDDVSSMVITTPSGKKENFKHGSSDSQTYIFEEVGAYEVRINYKDESYKNLYLFSANPRKEENPVLVDTDATYVLETSANTKRGDGLFDNILPIVIVAAILFAADWIMYAHEQF</sequence>
<keyword evidence="1" id="KW-0472">Membrane</keyword>
<proteinExistence type="predicted"/>
<dbReference type="NCBIfam" id="TIGR02226">
    <property type="entry name" value="two_anch"/>
    <property type="match status" value="1"/>
</dbReference>
<dbReference type="Proteomes" id="UP000593591">
    <property type="component" value="Chromosome"/>
</dbReference>
<evidence type="ECO:0000259" key="2">
    <source>
        <dbReference type="Pfam" id="PF07584"/>
    </source>
</evidence>
<evidence type="ECO:0000256" key="1">
    <source>
        <dbReference type="SAM" id="Phobius"/>
    </source>
</evidence>
<feature type="transmembrane region" description="Helical" evidence="1">
    <location>
        <begin position="6"/>
        <end position="24"/>
    </location>
</feature>